<feature type="non-terminal residue" evidence="1">
    <location>
        <position position="1"/>
    </location>
</feature>
<feature type="non-terminal residue" evidence="1">
    <location>
        <position position="34"/>
    </location>
</feature>
<proteinExistence type="predicted"/>
<reference evidence="1" key="1">
    <citation type="submission" date="2020-02" db="EMBL/GenBank/DDBJ databases">
        <authorList>
            <person name="Meier V. D."/>
        </authorList>
    </citation>
    <scope>NUCLEOTIDE SEQUENCE</scope>
    <source>
        <strain evidence="1">AVDCRST_MAG08</strain>
    </source>
</reference>
<accession>A0A6J4H8L7</accession>
<dbReference type="EMBL" id="CADCTG010000049">
    <property type="protein sequence ID" value="CAA9216840.1"/>
    <property type="molecule type" value="Genomic_DNA"/>
</dbReference>
<protein>
    <submittedName>
        <fullName evidence="1">Uncharacterized protein</fullName>
    </submittedName>
</protein>
<evidence type="ECO:0000313" key="1">
    <source>
        <dbReference type="EMBL" id="CAA9216840.1"/>
    </source>
</evidence>
<gene>
    <name evidence="1" type="ORF">AVDCRST_MAG08-433</name>
</gene>
<dbReference type="AlphaFoldDB" id="A0A6J4H8L7"/>
<organism evidence="1">
    <name type="scientific">uncultured Acetobacteraceae bacterium</name>
    <dbReference type="NCBI Taxonomy" id="169975"/>
    <lineage>
        <taxon>Bacteria</taxon>
        <taxon>Pseudomonadati</taxon>
        <taxon>Pseudomonadota</taxon>
        <taxon>Alphaproteobacteria</taxon>
        <taxon>Acetobacterales</taxon>
        <taxon>Acetobacteraceae</taxon>
        <taxon>environmental samples</taxon>
    </lineage>
</organism>
<sequence length="34" mass="3928">EARRAPALHQHRRATRVRRRAARGLWLGEPVVAL</sequence>
<name>A0A6J4H8L7_9PROT</name>